<dbReference type="PROSITE" id="PS51257">
    <property type="entry name" value="PROKAR_LIPOPROTEIN"/>
    <property type="match status" value="1"/>
</dbReference>
<keyword evidence="2" id="KW-1185">Reference proteome</keyword>
<proteinExistence type="predicted"/>
<dbReference type="Proteomes" id="UP000297693">
    <property type="component" value="Unassembled WGS sequence"/>
</dbReference>
<evidence type="ECO:0000313" key="2">
    <source>
        <dbReference type="Proteomes" id="UP000297693"/>
    </source>
</evidence>
<accession>A0A4R9K6R6</accession>
<organism evidence="1 2">
    <name type="scientific">Leptospira ognonensis</name>
    <dbReference type="NCBI Taxonomy" id="2484945"/>
    <lineage>
        <taxon>Bacteria</taxon>
        <taxon>Pseudomonadati</taxon>
        <taxon>Spirochaetota</taxon>
        <taxon>Spirochaetia</taxon>
        <taxon>Leptospirales</taxon>
        <taxon>Leptospiraceae</taxon>
        <taxon>Leptospira</taxon>
    </lineage>
</organism>
<dbReference type="OrthoDB" id="314615at2"/>
<protein>
    <submittedName>
        <fullName evidence="1">Uncharacterized protein</fullName>
    </submittedName>
</protein>
<sequence>MRYSESIPYQAILFCFFILTSISCSSTAKDKDDPLKNSKKLIGEGHKSLYFQGAVPLAGTSIKFIPPMEEGEIFLLGRRVGFAKQEFSKAFQKAKESVIVVKEGTKTSWSYAENVSESGNDAVSYLQDSATLPGIYIMYVSNAKAYGLIGGSFEAGKKAHADVIKNSEQLRKDWDAWAEDRFKDAEQKEKSPEFKARMKSYNQTFKDSFESFVIGYVDMDESLKSAWEDSYEEIEGGTYKNSFSTVTDIRNDISNGISDLWTETIFNYGNTAKNELKSAGKDIESIADGEGLSFSLLKAFAKTTKAIFYDSIIAPIGKIGILSVGYIAVNTVVYPAAVITVGATTGVYVLAETITVAGKGTVYIVAPNVKLALGALLGSTEIVLGESYESLKAGGNASSYVARKTSKYSTKGASILTEKSGKYLLAPISLIGVTTTQSILGGGLAVTGTTAGGAITATSAGVQTTTYVGTKAASATVGTVGTVASFGTGTAFGIYYLAKSAGIPVGVGLGSGVVASYEVISQLSAHSILAVADCSYLVLSLEGGKWVVYGVKDVTNKADGLLSGAVVDLDQIRKEGGTVVRVPMEEGEADRILDAKKKKK</sequence>
<dbReference type="EMBL" id="RQGD01000014">
    <property type="protein sequence ID" value="TGL61965.1"/>
    <property type="molecule type" value="Genomic_DNA"/>
</dbReference>
<name>A0A4R9K6R6_9LEPT</name>
<reference evidence="1" key="1">
    <citation type="journal article" date="2019" name="PLoS Negl. Trop. Dis.">
        <title>Revisiting the worldwide diversity of Leptospira species in the environment.</title>
        <authorList>
            <person name="Vincent A.T."/>
            <person name="Schiettekatte O."/>
            <person name="Bourhy P."/>
            <person name="Veyrier F.J."/>
            <person name="Picardeau M."/>
        </authorList>
    </citation>
    <scope>NUCLEOTIDE SEQUENCE [LARGE SCALE GENOMIC DNA]</scope>
    <source>
        <strain evidence="1">201702476</strain>
    </source>
</reference>
<evidence type="ECO:0000313" key="1">
    <source>
        <dbReference type="EMBL" id="TGL61965.1"/>
    </source>
</evidence>
<comment type="caution">
    <text evidence="1">The sequence shown here is derived from an EMBL/GenBank/DDBJ whole genome shotgun (WGS) entry which is preliminary data.</text>
</comment>
<gene>
    <name evidence="1" type="ORF">EHQ58_05005</name>
</gene>
<dbReference type="AlphaFoldDB" id="A0A4R9K6R6"/>
<dbReference type="RefSeq" id="WP_135622759.1">
    <property type="nucleotide sequence ID" value="NZ_RQGD01000014.1"/>
</dbReference>